<organism evidence="1 2">
    <name type="scientific">Candidatus Pedobacter colombiensis</name>
    <dbReference type="NCBI Taxonomy" id="3121371"/>
    <lineage>
        <taxon>Bacteria</taxon>
        <taxon>Pseudomonadati</taxon>
        <taxon>Bacteroidota</taxon>
        <taxon>Sphingobacteriia</taxon>
        <taxon>Sphingobacteriales</taxon>
        <taxon>Sphingobacteriaceae</taxon>
        <taxon>Pedobacter</taxon>
    </lineage>
</organism>
<dbReference type="Proteomes" id="UP001214530">
    <property type="component" value="Chromosome"/>
</dbReference>
<accession>A0AAJ6B592</accession>
<dbReference type="AlphaFoldDB" id="A0AAJ6B592"/>
<name>A0AAJ6B592_9SPHI</name>
<evidence type="ECO:0000313" key="1">
    <source>
        <dbReference type="EMBL" id="WEK18497.1"/>
    </source>
</evidence>
<protein>
    <submittedName>
        <fullName evidence="1">Nucleotidyl transferase AbiEii/AbiGii toxin family protein</fullName>
    </submittedName>
</protein>
<gene>
    <name evidence="1" type="ORF">P0Y49_17035</name>
</gene>
<sequence length="251" mass="28510">MLCGSGKSGKKKLLYKNWKGLSKMHEHIIRIKDVAKLLEGLDRPFVFVGGATVGLYATYPDRTEDIRPTEDVDVVVELISYSGYAEISEKMIALGFSNDIESGVICRFKIHGLTVDIMPTDPNVIGFSNRWYPDGFKFAETVELDSQTRVSIFSVPYFLASKWEAFKSRGKSNFRASHDFEDMVFVFEHCHDLELKLVDAPQDVLEYLRIEVGSMLHNDDFIEGIGCHMQNSYYGSEASEIIDKLRSVLLR</sequence>
<proteinExistence type="predicted"/>
<evidence type="ECO:0000313" key="2">
    <source>
        <dbReference type="Proteomes" id="UP001214530"/>
    </source>
</evidence>
<reference evidence="1" key="1">
    <citation type="submission" date="2023-03" db="EMBL/GenBank/DDBJ databases">
        <title>Andean soil-derived lignocellulolytic bacterial consortium as a source of novel taxa and putative plastic-active enzymes.</title>
        <authorList>
            <person name="Diaz-Garcia L."/>
            <person name="Chuvochina M."/>
            <person name="Feuerriegel G."/>
            <person name="Bunk B."/>
            <person name="Sproer C."/>
            <person name="Streit W.R."/>
            <person name="Rodriguez L.M."/>
            <person name="Overmann J."/>
            <person name="Jimenez D.J."/>
        </authorList>
    </citation>
    <scope>NUCLEOTIDE SEQUENCE</scope>
    <source>
        <strain evidence="1">MAG 3858</strain>
    </source>
</reference>
<dbReference type="GO" id="GO:0016740">
    <property type="term" value="F:transferase activity"/>
    <property type="evidence" value="ECO:0007669"/>
    <property type="project" value="UniProtKB-KW"/>
</dbReference>
<keyword evidence="1" id="KW-0808">Transferase</keyword>
<dbReference type="EMBL" id="CP119313">
    <property type="protein sequence ID" value="WEK18497.1"/>
    <property type="molecule type" value="Genomic_DNA"/>
</dbReference>